<proteinExistence type="inferred from homology"/>
<feature type="compositionally biased region" description="Basic and acidic residues" evidence="13">
    <location>
        <begin position="312"/>
        <end position="322"/>
    </location>
</feature>
<protein>
    <submittedName>
        <fullName evidence="16">Testis-specific serine/threonine-protein kinase 1-like</fullName>
    </submittedName>
</protein>
<name>A0A9C6WWY4_FRAOC</name>
<dbReference type="GO" id="GO:0030154">
    <property type="term" value="P:cell differentiation"/>
    <property type="evidence" value="ECO:0007669"/>
    <property type="project" value="UniProtKB-KW"/>
</dbReference>
<evidence type="ECO:0000256" key="11">
    <source>
        <dbReference type="PROSITE-ProRule" id="PRU10141"/>
    </source>
</evidence>
<dbReference type="GO" id="GO:0005524">
    <property type="term" value="F:ATP binding"/>
    <property type="evidence" value="ECO:0007669"/>
    <property type="project" value="UniProtKB-UniRule"/>
</dbReference>
<evidence type="ECO:0000256" key="12">
    <source>
        <dbReference type="RuleBase" id="RU000304"/>
    </source>
</evidence>
<keyword evidence="8" id="KW-0460">Magnesium</keyword>
<dbReference type="GO" id="GO:0005737">
    <property type="term" value="C:cytoplasm"/>
    <property type="evidence" value="ECO:0007669"/>
    <property type="project" value="TreeGrafter"/>
</dbReference>
<dbReference type="KEGG" id="foc:113213474"/>
<keyword evidence="2" id="KW-0217">Developmental protein</keyword>
<sequence>MAEQREQASLSLSEVSGTLNTRGYSLIRKLGEGTYAKVYMASYIPPNDQRRKVYLACKVVDTSRAPRDFVRRFLPRELDILKRLNHPHIVHVHSIFQRRTKYFIFMRLAEKGDLLDWVLKHGAVTEGQSRVWLRQLTLALQYLQALEIAHRDLKCENVLITTNYNVKLADFGFARYCVDARGRRVLSGTNCGSLSYAAPEILRAEQYDPKISDVWSLGVVLYIMLNKAMPFDDSNINRLHDEQIQRRWRFCASVVDILSDQVKNLIYNMLEPDTQRRYQVDAILASDWIAMDPRLATCTAAETNALNAALSEREQRMRRDVAESTGPALVPTAPATGPSEQGGVREDLESVRFREDSSDIEDLREGGVEHHALPRTPEELDIIAERKAAENPHAQPSHGAISIMDSEPLPVTNPPEFLPPDLSEKLTSKAPSQTSKKKSEETISPEDQEEEEDTQKKSSLQTLHKT</sequence>
<evidence type="ECO:0000256" key="10">
    <source>
        <dbReference type="ARBA" id="ARBA00022871"/>
    </source>
</evidence>
<keyword evidence="10" id="KW-0744">Spermatogenesis</keyword>
<evidence type="ECO:0000256" key="13">
    <source>
        <dbReference type="SAM" id="MobiDB-lite"/>
    </source>
</evidence>
<dbReference type="Gene3D" id="1.10.510.10">
    <property type="entry name" value="Transferase(Phosphotransferase) domain 1"/>
    <property type="match status" value="1"/>
</dbReference>
<dbReference type="InterPro" id="IPR008271">
    <property type="entry name" value="Ser/Thr_kinase_AS"/>
</dbReference>
<gene>
    <name evidence="16" type="primary">LOC113213474</name>
</gene>
<dbReference type="SUPFAM" id="SSF56112">
    <property type="entry name" value="Protein kinase-like (PK-like)"/>
    <property type="match status" value="1"/>
</dbReference>
<dbReference type="RefSeq" id="XP_052122224.1">
    <property type="nucleotide sequence ID" value="XM_052266264.1"/>
</dbReference>
<keyword evidence="4" id="KW-0479">Metal-binding</keyword>
<evidence type="ECO:0000256" key="1">
    <source>
        <dbReference type="ARBA" id="ARBA00001946"/>
    </source>
</evidence>
<comment type="cofactor">
    <cofactor evidence="1">
        <name>Mg(2+)</name>
        <dbReference type="ChEBI" id="CHEBI:18420"/>
    </cofactor>
</comment>
<dbReference type="PROSITE" id="PS00108">
    <property type="entry name" value="PROTEIN_KINASE_ST"/>
    <property type="match status" value="1"/>
</dbReference>
<feature type="domain" description="Protein kinase" evidence="14">
    <location>
        <begin position="24"/>
        <end position="289"/>
    </location>
</feature>
<feature type="region of interest" description="Disordered" evidence="13">
    <location>
        <begin position="312"/>
        <end position="377"/>
    </location>
</feature>
<dbReference type="CDD" id="cd14080">
    <property type="entry name" value="STKc_TSSK-like"/>
    <property type="match status" value="1"/>
</dbReference>
<evidence type="ECO:0000313" key="15">
    <source>
        <dbReference type="Proteomes" id="UP000504606"/>
    </source>
</evidence>
<organism evidence="15 16">
    <name type="scientific">Frankliniella occidentalis</name>
    <name type="common">Western flower thrips</name>
    <name type="synonym">Euthrips occidentalis</name>
    <dbReference type="NCBI Taxonomy" id="133901"/>
    <lineage>
        <taxon>Eukaryota</taxon>
        <taxon>Metazoa</taxon>
        <taxon>Ecdysozoa</taxon>
        <taxon>Arthropoda</taxon>
        <taxon>Hexapoda</taxon>
        <taxon>Insecta</taxon>
        <taxon>Pterygota</taxon>
        <taxon>Neoptera</taxon>
        <taxon>Paraneoptera</taxon>
        <taxon>Thysanoptera</taxon>
        <taxon>Terebrantia</taxon>
        <taxon>Thripoidea</taxon>
        <taxon>Thripidae</taxon>
        <taxon>Frankliniella</taxon>
    </lineage>
</organism>
<evidence type="ECO:0000256" key="6">
    <source>
        <dbReference type="ARBA" id="ARBA00022782"/>
    </source>
</evidence>
<keyword evidence="5 11" id="KW-0547">Nucleotide-binding</keyword>
<dbReference type="OrthoDB" id="541276at2759"/>
<dbReference type="GO" id="GO:0007283">
    <property type="term" value="P:spermatogenesis"/>
    <property type="evidence" value="ECO:0007669"/>
    <property type="project" value="UniProtKB-KW"/>
</dbReference>
<keyword evidence="15" id="KW-1185">Reference proteome</keyword>
<dbReference type="GO" id="GO:0035556">
    <property type="term" value="P:intracellular signal transduction"/>
    <property type="evidence" value="ECO:0007669"/>
    <property type="project" value="TreeGrafter"/>
</dbReference>
<dbReference type="GO" id="GO:0000226">
    <property type="term" value="P:microtubule cytoskeleton organization"/>
    <property type="evidence" value="ECO:0007669"/>
    <property type="project" value="TreeGrafter"/>
</dbReference>
<dbReference type="Pfam" id="PF00069">
    <property type="entry name" value="Pkinase"/>
    <property type="match status" value="1"/>
</dbReference>
<evidence type="ECO:0000256" key="3">
    <source>
        <dbReference type="ARBA" id="ARBA00022553"/>
    </source>
</evidence>
<feature type="binding site" evidence="11">
    <location>
        <position position="58"/>
    </location>
    <ligand>
        <name>ATP</name>
        <dbReference type="ChEBI" id="CHEBI:30616"/>
    </ligand>
</feature>
<dbReference type="GO" id="GO:0050321">
    <property type="term" value="F:tau-protein kinase activity"/>
    <property type="evidence" value="ECO:0007669"/>
    <property type="project" value="TreeGrafter"/>
</dbReference>
<dbReference type="SMART" id="SM00220">
    <property type="entry name" value="S_TKc"/>
    <property type="match status" value="1"/>
</dbReference>
<dbReference type="FunFam" id="1.10.510.10:FF:000658">
    <property type="entry name" value="Protein CBG12184"/>
    <property type="match status" value="1"/>
</dbReference>
<reference evidence="16" key="1">
    <citation type="submission" date="2025-08" db="UniProtKB">
        <authorList>
            <consortium name="RefSeq"/>
        </authorList>
    </citation>
    <scope>IDENTIFICATION</scope>
    <source>
        <tissue evidence="16">Whole organism</tissue>
    </source>
</reference>
<dbReference type="InterPro" id="IPR000719">
    <property type="entry name" value="Prot_kinase_dom"/>
</dbReference>
<dbReference type="Proteomes" id="UP000504606">
    <property type="component" value="Unplaced"/>
</dbReference>
<evidence type="ECO:0000256" key="5">
    <source>
        <dbReference type="ARBA" id="ARBA00022741"/>
    </source>
</evidence>
<keyword evidence="6" id="KW-0221">Differentiation</keyword>
<evidence type="ECO:0000256" key="8">
    <source>
        <dbReference type="ARBA" id="ARBA00022842"/>
    </source>
</evidence>
<dbReference type="GO" id="GO:0000287">
    <property type="term" value="F:magnesium ion binding"/>
    <property type="evidence" value="ECO:0007669"/>
    <property type="project" value="UniProtKB-ARBA"/>
</dbReference>
<evidence type="ECO:0000256" key="9">
    <source>
        <dbReference type="ARBA" id="ARBA00022843"/>
    </source>
</evidence>
<dbReference type="InterPro" id="IPR017441">
    <property type="entry name" value="Protein_kinase_ATP_BS"/>
</dbReference>
<dbReference type="PROSITE" id="PS00107">
    <property type="entry name" value="PROTEIN_KINASE_ATP"/>
    <property type="match status" value="1"/>
</dbReference>
<dbReference type="PANTHER" id="PTHR24346:SF102">
    <property type="entry name" value="TESTIS-SPECIFIC SERINE_THREONINE-PROTEIN KINASE 1"/>
    <property type="match status" value="1"/>
</dbReference>
<dbReference type="AlphaFoldDB" id="A0A9C6WWY4"/>
<keyword evidence="12" id="KW-0418">Kinase</keyword>
<accession>A0A9C6WWY4</accession>
<dbReference type="GeneID" id="113213474"/>
<feature type="compositionally biased region" description="Basic and acidic residues" evidence="13">
    <location>
        <begin position="343"/>
        <end position="377"/>
    </location>
</feature>
<keyword evidence="3" id="KW-0597">Phosphoprotein</keyword>
<dbReference type="PROSITE" id="PS50011">
    <property type="entry name" value="PROTEIN_KINASE_DOM"/>
    <property type="match status" value="1"/>
</dbReference>
<dbReference type="PANTHER" id="PTHR24346">
    <property type="entry name" value="MAP/MICROTUBULE AFFINITY-REGULATING KINASE"/>
    <property type="match status" value="1"/>
</dbReference>
<evidence type="ECO:0000256" key="4">
    <source>
        <dbReference type="ARBA" id="ARBA00022723"/>
    </source>
</evidence>
<keyword evidence="12" id="KW-0723">Serine/threonine-protein kinase</keyword>
<dbReference type="InterPro" id="IPR011009">
    <property type="entry name" value="Kinase-like_dom_sf"/>
</dbReference>
<comment type="similarity">
    <text evidence="12">Belongs to the protein kinase superfamily.</text>
</comment>
<evidence type="ECO:0000313" key="16">
    <source>
        <dbReference type="RefSeq" id="XP_052122224.1"/>
    </source>
</evidence>
<feature type="region of interest" description="Disordered" evidence="13">
    <location>
        <begin position="390"/>
        <end position="466"/>
    </location>
</feature>
<evidence type="ECO:0000256" key="2">
    <source>
        <dbReference type="ARBA" id="ARBA00022473"/>
    </source>
</evidence>
<keyword evidence="9" id="KW-0832">Ubl conjugation</keyword>
<keyword evidence="7 11" id="KW-0067">ATP-binding</keyword>
<evidence type="ECO:0000259" key="14">
    <source>
        <dbReference type="PROSITE" id="PS50011"/>
    </source>
</evidence>
<keyword evidence="12" id="KW-0808">Transferase</keyword>
<feature type="compositionally biased region" description="Acidic residues" evidence="13">
    <location>
        <begin position="443"/>
        <end position="453"/>
    </location>
</feature>
<evidence type="ECO:0000256" key="7">
    <source>
        <dbReference type="ARBA" id="ARBA00022840"/>
    </source>
</evidence>